<sequence>IVSDVTTCRRHIQFKHSGLYHTWCDKNGFESKLPDDVKKRKEAIALANAKQARIDGHLREPAPTERVIPYTDALYREASCEWLIETNQPIQAVDHPKFRLMIDIASRATNGVIVPNRNATRREIMDMFKRQMTKLKERLNVR</sequence>
<evidence type="ECO:0000313" key="1">
    <source>
        <dbReference type="EMBL" id="KAH7924808.1"/>
    </source>
</evidence>
<protein>
    <submittedName>
        <fullName evidence="1">Uncharacterized protein</fullName>
    </submittedName>
</protein>
<comment type="caution">
    <text evidence="1">The sequence shown here is derived from an EMBL/GenBank/DDBJ whole genome shotgun (WGS) entry which is preliminary data.</text>
</comment>
<gene>
    <name evidence="1" type="ORF">BV22DRAFT_1012537</name>
</gene>
<keyword evidence="2" id="KW-1185">Reference proteome</keyword>
<feature type="non-terminal residue" evidence="1">
    <location>
        <position position="1"/>
    </location>
</feature>
<dbReference type="Proteomes" id="UP000790709">
    <property type="component" value="Unassembled WGS sequence"/>
</dbReference>
<organism evidence="1 2">
    <name type="scientific">Leucogyrophana mollusca</name>
    <dbReference type="NCBI Taxonomy" id="85980"/>
    <lineage>
        <taxon>Eukaryota</taxon>
        <taxon>Fungi</taxon>
        <taxon>Dikarya</taxon>
        <taxon>Basidiomycota</taxon>
        <taxon>Agaricomycotina</taxon>
        <taxon>Agaricomycetes</taxon>
        <taxon>Agaricomycetidae</taxon>
        <taxon>Boletales</taxon>
        <taxon>Boletales incertae sedis</taxon>
        <taxon>Leucogyrophana</taxon>
    </lineage>
</organism>
<name>A0ACB8BJ16_9AGAM</name>
<evidence type="ECO:0000313" key="2">
    <source>
        <dbReference type="Proteomes" id="UP000790709"/>
    </source>
</evidence>
<dbReference type="EMBL" id="MU266416">
    <property type="protein sequence ID" value="KAH7924808.1"/>
    <property type="molecule type" value="Genomic_DNA"/>
</dbReference>
<accession>A0ACB8BJ16</accession>
<reference evidence="1" key="1">
    <citation type="journal article" date="2021" name="New Phytol.">
        <title>Evolutionary innovations through gain and loss of genes in the ectomycorrhizal Boletales.</title>
        <authorList>
            <person name="Wu G."/>
            <person name="Miyauchi S."/>
            <person name="Morin E."/>
            <person name="Kuo A."/>
            <person name="Drula E."/>
            <person name="Varga T."/>
            <person name="Kohler A."/>
            <person name="Feng B."/>
            <person name="Cao Y."/>
            <person name="Lipzen A."/>
            <person name="Daum C."/>
            <person name="Hundley H."/>
            <person name="Pangilinan J."/>
            <person name="Johnson J."/>
            <person name="Barry K."/>
            <person name="LaButti K."/>
            <person name="Ng V."/>
            <person name="Ahrendt S."/>
            <person name="Min B."/>
            <person name="Choi I.G."/>
            <person name="Park H."/>
            <person name="Plett J.M."/>
            <person name="Magnuson J."/>
            <person name="Spatafora J.W."/>
            <person name="Nagy L.G."/>
            <person name="Henrissat B."/>
            <person name="Grigoriev I.V."/>
            <person name="Yang Z.L."/>
            <person name="Xu J."/>
            <person name="Martin F.M."/>
        </authorList>
    </citation>
    <scope>NUCLEOTIDE SEQUENCE</scope>
    <source>
        <strain evidence="1">KUC20120723A-06</strain>
    </source>
</reference>
<proteinExistence type="predicted"/>